<sequence length="49" mass="5597">MKTDDICTFIAVGMPGIRIKAQYKKETAAWRAFQKFAVKYGQQAVAMQR</sequence>
<evidence type="ECO:0000313" key="1">
    <source>
        <dbReference type="EMBL" id="GGA57265.1"/>
    </source>
</evidence>
<proteinExistence type="predicted"/>
<evidence type="ECO:0000313" key="2">
    <source>
        <dbReference type="Proteomes" id="UP000627464"/>
    </source>
</evidence>
<gene>
    <name evidence="1" type="ORF">GCM10011328_35930</name>
</gene>
<protein>
    <submittedName>
        <fullName evidence="1">Uncharacterized protein</fullName>
    </submittedName>
</protein>
<dbReference type="RefSeq" id="WP_188474906.1">
    <property type="nucleotide sequence ID" value="NZ_BMFZ01000011.1"/>
</dbReference>
<accession>A0ABQ1H4N4</accession>
<keyword evidence="2" id="KW-1185">Reference proteome</keyword>
<dbReference type="EMBL" id="BMFZ01000011">
    <property type="protein sequence ID" value="GGA57265.1"/>
    <property type="molecule type" value="Genomic_DNA"/>
</dbReference>
<comment type="caution">
    <text evidence="1">The sequence shown here is derived from an EMBL/GenBank/DDBJ whole genome shotgun (WGS) entry which is preliminary data.</text>
</comment>
<dbReference type="Proteomes" id="UP000627464">
    <property type="component" value="Unassembled WGS sequence"/>
</dbReference>
<reference evidence="2" key="1">
    <citation type="journal article" date="2019" name="Int. J. Syst. Evol. Microbiol.">
        <title>The Global Catalogue of Microorganisms (GCM) 10K type strain sequencing project: providing services to taxonomists for standard genome sequencing and annotation.</title>
        <authorList>
            <consortium name="The Broad Institute Genomics Platform"/>
            <consortium name="The Broad Institute Genome Sequencing Center for Infectious Disease"/>
            <person name="Wu L."/>
            <person name="Ma J."/>
        </authorList>
    </citation>
    <scope>NUCLEOTIDE SEQUENCE [LARGE SCALE GENOMIC DNA]</scope>
    <source>
        <strain evidence="2">CGMCC 1.12806</strain>
    </source>
</reference>
<organism evidence="1 2">
    <name type="scientific">Hafnia psychrotolerans</name>
    <dbReference type="NCBI Taxonomy" id="1477018"/>
    <lineage>
        <taxon>Bacteria</taxon>
        <taxon>Pseudomonadati</taxon>
        <taxon>Pseudomonadota</taxon>
        <taxon>Gammaproteobacteria</taxon>
        <taxon>Enterobacterales</taxon>
        <taxon>Hafniaceae</taxon>
        <taxon>Hafnia</taxon>
    </lineage>
</organism>
<name>A0ABQ1H4N4_9GAMM</name>